<name>A0A9D1RWV8_9CORY</name>
<sequence>MQRPLKPATSILEQIEILESRNMRVDKPLARQWLSNVSYYRLSAYSYPARVFGTDGQRTDMFQKGTSFSDVTGLYEADRKLRTLFHDAIERIEVSLRTRLIEVLSSHGPLAYREATTFRPSFDHEKWIKTVDSRIERARPSNDAIKHYAEKYGNQYPFWVAAEVLDFSDISQAFRGLYSIQQRQVSESLGFIFALEHLGKSQSLKAKKNSPLTTWFHQLTVLRNTCAHHSRLWNRSYVPATTTALRTMQKFRQLPEEQSERIFGALVVSAHILEVVSPHTSWPMKVEKLLGDDFLSNPLVEPAAMGIPDDWDGKLALLPGCQ</sequence>
<evidence type="ECO:0000313" key="2">
    <source>
        <dbReference type="Proteomes" id="UP000824189"/>
    </source>
</evidence>
<evidence type="ECO:0000313" key="1">
    <source>
        <dbReference type="EMBL" id="HIW95629.1"/>
    </source>
</evidence>
<dbReference type="Proteomes" id="UP000824189">
    <property type="component" value="Unassembled WGS sequence"/>
</dbReference>
<dbReference type="EMBL" id="DXFZ01000046">
    <property type="protein sequence ID" value="HIW95629.1"/>
    <property type="molecule type" value="Genomic_DNA"/>
</dbReference>
<reference evidence="1" key="1">
    <citation type="journal article" date="2021" name="PeerJ">
        <title>Extensive microbial diversity within the chicken gut microbiome revealed by metagenomics and culture.</title>
        <authorList>
            <person name="Gilroy R."/>
            <person name="Ravi A."/>
            <person name="Getino M."/>
            <person name="Pursley I."/>
            <person name="Horton D.L."/>
            <person name="Alikhan N.F."/>
            <person name="Baker D."/>
            <person name="Gharbi K."/>
            <person name="Hall N."/>
            <person name="Watson M."/>
            <person name="Adriaenssens E.M."/>
            <person name="Foster-Nyarko E."/>
            <person name="Jarju S."/>
            <person name="Secka A."/>
            <person name="Antonio M."/>
            <person name="Oren A."/>
            <person name="Chaudhuri R.R."/>
            <person name="La Ragione R."/>
            <person name="Hildebrand F."/>
            <person name="Pallen M.J."/>
        </authorList>
    </citation>
    <scope>NUCLEOTIDE SEQUENCE</scope>
    <source>
        <strain evidence="1">4376</strain>
    </source>
</reference>
<organism evidence="1 2">
    <name type="scientific">Candidatus Corynebacterium gallistercoris</name>
    <dbReference type="NCBI Taxonomy" id="2838530"/>
    <lineage>
        <taxon>Bacteria</taxon>
        <taxon>Bacillati</taxon>
        <taxon>Actinomycetota</taxon>
        <taxon>Actinomycetes</taxon>
        <taxon>Mycobacteriales</taxon>
        <taxon>Corynebacteriaceae</taxon>
        <taxon>Corynebacterium</taxon>
    </lineage>
</organism>
<gene>
    <name evidence="1" type="ORF">H9867_03965</name>
</gene>
<proteinExistence type="predicted"/>
<dbReference type="AlphaFoldDB" id="A0A9D1RWV8"/>
<dbReference type="Pfam" id="PF07751">
    <property type="entry name" value="Abi_2"/>
    <property type="match status" value="1"/>
</dbReference>
<reference evidence="1" key="2">
    <citation type="submission" date="2021-04" db="EMBL/GenBank/DDBJ databases">
        <authorList>
            <person name="Gilroy R."/>
        </authorList>
    </citation>
    <scope>NUCLEOTIDE SEQUENCE</scope>
    <source>
        <strain evidence="1">4376</strain>
    </source>
</reference>
<dbReference type="InterPro" id="IPR011664">
    <property type="entry name" value="Abi_system_AbiD/AbiF-like"/>
</dbReference>
<comment type="caution">
    <text evidence="1">The sequence shown here is derived from an EMBL/GenBank/DDBJ whole genome shotgun (WGS) entry which is preliminary data.</text>
</comment>
<accession>A0A9D1RWV8</accession>
<protein>
    <submittedName>
        <fullName evidence="1">Abi family protein</fullName>
    </submittedName>
</protein>